<dbReference type="PROSITE" id="PS51178">
    <property type="entry name" value="PASTA"/>
    <property type="match status" value="1"/>
</dbReference>
<reference evidence="3 4" key="2">
    <citation type="journal article" date="2011" name="Stand. Genomic Sci.">
        <title>Complete genome sequence of Isosphaera pallida type strain (IS1B).</title>
        <authorList>
            <consortium name="US DOE Joint Genome Institute (JGI-PGF)"/>
            <person name="Goker M."/>
            <person name="Cleland D."/>
            <person name="Saunders E."/>
            <person name="Lapidus A."/>
            <person name="Nolan M."/>
            <person name="Lucas S."/>
            <person name="Hammon N."/>
            <person name="Deshpande S."/>
            <person name="Cheng J.F."/>
            <person name="Tapia R."/>
            <person name="Han C."/>
            <person name="Goodwin L."/>
            <person name="Pitluck S."/>
            <person name="Liolios K."/>
            <person name="Pagani I."/>
            <person name="Ivanova N."/>
            <person name="Mavromatis K."/>
            <person name="Pati A."/>
            <person name="Chen A."/>
            <person name="Palaniappan K."/>
            <person name="Land M."/>
            <person name="Hauser L."/>
            <person name="Chang Y.J."/>
            <person name="Jeffries C.D."/>
            <person name="Detter J.C."/>
            <person name="Beck B."/>
            <person name="Woyke T."/>
            <person name="Bristow J."/>
            <person name="Eisen J.A."/>
            <person name="Markowitz V."/>
            <person name="Hugenholtz P."/>
            <person name="Kyrpides N.C."/>
            <person name="Klenk H.P."/>
        </authorList>
    </citation>
    <scope>NUCLEOTIDE SEQUENCE [LARGE SCALE GENOMIC DNA]</scope>
    <source>
        <strain evidence="4">ATCC 43644 / DSM 9630 / IS1B</strain>
    </source>
</reference>
<dbReference type="InParanoid" id="E8R507"/>
<feature type="compositionally biased region" description="Low complexity" evidence="1">
    <location>
        <begin position="214"/>
        <end position="241"/>
    </location>
</feature>
<feature type="region of interest" description="Disordered" evidence="1">
    <location>
        <begin position="47"/>
        <end position="70"/>
    </location>
</feature>
<gene>
    <name evidence="3" type="ordered locus">Isop_2186</name>
</gene>
<dbReference type="EMBL" id="CP002353">
    <property type="protein sequence ID" value="ADV62764.1"/>
    <property type="molecule type" value="Genomic_DNA"/>
</dbReference>
<dbReference type="InterPro" id="IPR005543">
    <property type="entry name" value="PASTA_dom"/>
</dbReference>
<sequence length="241" mass="25536">MARIRSRSEKDGGVGRWDVGCRAGWVRLGLIALWAMGWEPGAGAHVFADGPDRRSADRKPLGLGREPVPDLRGEPIDRAVQLGLLSGRKVEVGFWPIPRALWRVELDPRRVGVQFPQPGANGRGGSTVADHATMGVWRFVPAEPQAASVVVPNLMGRPWDQARAEASRVGLAPFGPLPVSSQAKVVAQYPRPGLTVVEGVSILLIPQGESQSDSELPLSPSAAAPVPSPSPVSESLSVPPA</sequence>
<evidence type="ECO:0000313" key="4">
    <source>
        <dbReference type="Proteomes" id="UP000008631"/>
    </source>
</evidence>
<dbReference type="RefSeq" id="WP_013565052.1">
    <property type="nucleotide sequence ID" value="NC_014962.1"/>
</dbReference>
<dbReference type="eggNOG" id="COG2815">
    <property type="taxonomic scope" value="Bacteria"/>
</dbReference>
<dbReference type="HOGENOM" id="CLU_1150641_0_0_0"/>
<dbReference type="Pfam" id="PF03793">
    <property type="entry name" value="PASTA"/>
    <property type="match status" value="1"/>
</dbReference>
<dbReference type="Gene3D" id="3.30.10.20">
    <property type="match status" value="1"/>
</dbReference>
<dbReference type="Proteomes" id="UP000008631">
    <property type="component" value="Chromosome"/>
</dbReference>
<evidence type="ECO:0000259" key="2">
    <source>
        <dbReference type="PROSITE" id="PS51178"/>
    </source>
</evidence>
<dbReference type="KEGG" id="ipa:Isop_2186"/>
<feature type="compositionally biased region" description="Basic and acidic residues" evidence="1">
    <location>
        <begin position="50"/>
        <end position="60"/>
    </location>
</feature>
<dbReference type="AlphaFoldDB" id="E8R507"/>
<protein>
    <submittedName>
        <fullName evidence="3">PASTA domain containing protein</fullName>
    </submittedName>
</protein>
<dbReference type="CDD" id="cd06577">
    <property type="entry name" value="PASTA_pknB"/>
    <property type="match status" value="1"/>
</dbReference>
<feature type="region of interest" description="Disordered" evidence="1">
    <location>
        <begin position="208"/>
        <end position="241"/>
    </location>
</feature>
<organism evidence="3 4">
    <name type="scientific">Isosphaera pallida (strain ATCC 43644 / DSM 9630 / IS1B)</name>
    <dbReference type="NCBI Taxonomy" id="575540"/>
    <lineage>
        <taxon>Bacteria</taxon>
        <taxon>Pseudomonadati</taxon>
        <taxon>Planctomycetota</taxon>
        <taxon>Planctomycetia</taxon>
        <taxon>Isosphaerales</taxon>
        <taxon>Isosphaeraceae</taxon>
        <taxon>Isosphaera</taxon>
    </lineage>
</organism>
<name>E8R507_ISOPI</name>
<keyword evidence="4" id="KW-1185">Reference proteome</keyword>
<accession>E8R507</accession>
<reference key="1">
    <citation type="submission" date="2010-11" db="EMBL/GenBank/DDBJ databases">
        <title>The complete sequence of chromosome of Isophaera pallida ATCC 43644.</title>
        <authorList>
            <consortium name="US DOE Joint Genome Institute (JGI-PGF)"/>
            <person name="Lucas S."/>
            <person name="Copeland A."/>
            <person name="Lapidus A."/>
            <person name="Bruce D."/>
            <person name="Goodwin L."/>
            <person name="Pitluck S."/>
            <person name="Kyrpides N."/>
            <person name="Mavromatis K."/>
            <person name="Pagani I."/>
            <person name="Ivanova N."/>
            <person name="Saunders E."/>
            <person name="Brettin T."/>
            <person name="Detter J.C."/>
            <person name="Han C."/>
            <person name="Tapia R."/>
            <person name="Land M."/>
            <person name="Hauser L."/>
            <person name="Markowitz V."/>
            <person name="Cheng J.-F."/>
            <person name="Hugenholtz P."/>
            <person name="Woyke T."/>
            <person name="Wu D."/>
            <person name="Eisen J.A."/>
        </authorList>
    </citation>
    <scope>NUCLEOTIDE SEQUENCE</scope>
    <source>
        <strain>ATCC 43644</strain>
    </source>
</reference>
<feature type="domain" description="PASTA" evidence="2">
    <location>
        <begin position="145"/>
        <end position="208"/>
    </location>
</feature>
<evidence type="ECO:0000256" key="1">
    <source>
        <dbReference type="SAM" id="MobiDB-lite"/>
    </source>
</evidence>
<evidence type="ECO:0000313" key="3">
    <source>
        <dbReference type="EMBL" id="ADV62764.1"/>
    </source>
</evidence>
<proteinExistence type="predicted"/>
<dbReference type="STRING" id="575540.Isop_2186"/>